<comment type="catalytic activity">
    <reaction evidence="1">
        <text>S-ubiquitinyl-[E2 ubiquitin-conjugating enzyme]-L-cysteine + [acceptor protein]-L-lysine = [E2 ubiquitin-conjugating enzyme]-L-cysteine + N(6)-ubiquitinyl-[acceptor protein]-L-lysine.</text>
        <dbReference type="EC" id="2.3.2.27"/>
    </reaction>
</comment>
<dbReference type="InterPro" id="IPR003613">
    <property type="entry name" value="Ubox_domain"/>
</dbReference>
<gene>
    <name evidence="6" type="ORF">Ctob_003882</name>
</gene>
<evidence type="ECO:0000256" key="3">
    <source>
        <dbReference type="PROSITE-ProRule" id="PRU00259"/>
    </source>
</evidence>
<feature type="domain" description="U-box" evidence="5">
    <location>
        <begin position="702"/>
        <end position="775"/>
    </location>
</feature>
<evidence type="ECO:0000256" key="1">
    <source>
        <dbReference type="ARBA" id="ARBA00000900"/>
    </source>
</evidence>
<dbReference type="EMBL" id="JWZX01002472">
    <property type="protein sequence ID" value="KOO29046.1"/>
    <property type="molecule type" value="Genomic_DNA"/>
</dbReference>
<keyword evidence="7" id="KW-1185">Reference proteome</keyword>
<feature type="region of interest" description="Disordered" evidence="4">
    <location>
        <begin position="120"/>
        <end position="151"/>
    </location>
</feature>
<dbReference type="Proteomes" id="UP000037460">
    <property type="component" value="Unassembled WGS sequence"/>
</dbReference>
<evidence type="ECO:0000313" key="6">
    <source>
        <dbReference type="EMBL" id="KOO29046.1"/>
    </source>
</evidence>
<feature type="repeat" description="ARM" evidence="3">
    <location>
        <begin position="491"/>
        <end position="534"/>
    </location>
</feature>
<dbReference type="SMART" id="SM00504">
    <property type="entry name" value="Ubox"/>
    <property type="match status" value="1"/>
</dbReference>
<evidence type="ECO:0000256" key="4">
    <source>
        <dbReference type="SAM" id="MobiDB-lite"/>
    </source>
</evidence>
<dbReference type="SUPFAM" id="SSF48371">
    <property type="entry name" value="ARM repeat"/>
    <property type="match status" value="1"/>
</dbReference>
<dbReference type="Pfam" id="PF00514">
    <property type="entry name" value="Arm"/>
    <property type="match status" value="3"/>
</dbReference>
<dbReference type="PROSITE" id="PS50176">
    <property type="entry name" value="ARM_REPEAT"/>
    <property type="match status" value="3"/>
</dbReference>
<feature type="compositionally biased region" description="Basic and acidic residues" evidence="4">
    <location>
        <begin position="825"/>
        <end position="834"/>
    </location>
</feature>
<sequence length="868" mass="90102">MPAAALSALFSPRDDAERLKLTRAISRLCDMRTTPAGEPAVRLRGSSAAHSPPLPIGAMAVRALLLAQPGEQMDVQALRERFAPADEAERQLLVAAISDVGELAASDRPGAGPILRLRREGARTPPSSDAKVVRGGGTSPASVLSPDDAAQPVTSVERELVRKVLGSSPGGLSAAQFAKLISPADAGAKKRLARVVAEVARVTERLDGHGKLVPVLMLRDAPDGEASALTSAAAAEASRCSSMTSGAVPSGGAEGQRRGEHMHARVVTEEMVVELLRAKGGRMLSSVLISQLQPLDSTGRRSLAAIVQRVCKTVLPASRDVAAHSGAIVVLREVLLADKVEARAATCLQRRQRERQAHLLAAVGAAIKLQSSARRLAGARAVHGDEHEPGGDDGDALEAGDGAADVNVAGEDFLAGMRKMMQQYGAELGASLLSDTSDTARDAIREAGAIPPLVALLHAGAESEAAENAVCALWILAGNNPTNQDAIREAGAIPPLVALLHAGAESEAAENAAGALGSLACDNPTNRDAIREAGAIPPLVALLHAGAESKAAKHAACALWFLAHDNPTNQDAIREAGAIPPLVALLHAGAESEAAITAAETLCVLACNPTCSDAILAAVANTAAPLHAFSELQRKLRSVATARLHRAEAGETVVALEAALATAAAVGAADEAVTERVRSRLEELQTAAARRARRESVGLNVPLPADFTCPITYDKMKDPVVASDGHSYERSAIEEVLRGPHPLSPLTRATLGTALVPNLNLRRRIEDHEAELDRMAEQMAARLATAVAEAESAANVKEAAAKAAAEAKEAAANAEIEALRKQLADAKKRVRTEDDLTEEPWEEQDPPAPKRRAPSSRHSTGSGAGGSA</sequence>
<dbReference type="Pfam" id="PF04564">
    <property type="entry name" value="U-box"/>
    <property type="match status" value="1"/>
</dbReference>
<feature type="compositionally biased region" description="Acidic residues" evidence="4">
    <location>
        <begin position="835"/>
        <end position="845"/>
    </location>
</feature>
<dbReference type="PROSITE" id="PS51698">
    <property type="entry name" value="U_BOX"/>
    <property type="match status" value="1"/>
</dbReference>
<dbReference type="GO" id="GO:0016567">
    <property type="term" value="P:protein ubiquitination"/>
    <property type="evidence" value="ECO:0007669"/>
    <property type="project" value="InterPro"/>
</dbReference>
<dbReference type="Gene3D" id="1.25.10.10">
    <property type="entry name" value="Leucine-rich Repeat Variant"/>
    <property type="match status" value="2"/>
</dbReference>
<evidence type="ECO:0000259" key="5">
    <source>
        <dbReference type="PROSITE" id="PS51698"/>
    </source>
</evidence>
<dbReference type="InterPro" id="IPR013083">
    <property type="entry name" value="Znf_RING/FYVE/PHD"/>
</dbReference>
<dbReference type="PANTHER" id="PTHR23315">
    <property type="entry name" value="U BOX DOMAIN-CONTAINING"/>
    <property type="match status" value="1"/>
</dbReference>
<dbReference type="CDD" id="cd16655">
    <property type="entry name" value="RING-Ubox_WDSUB1-like"/>
    <property type="match status" value="1"/>
</dbReference>
<evidence type="ECO:0000313" key="7">
    <source>
        <dbReference type="Proteomes" id="UP000037460"/>
    </source>
</evidence>
<protein>
    <recommendedName>
        <fullName evidence="2">RING-type E3 ubiquitin transferase</fullName>
        <ecNumber evidence="2">2.3.2.27</ecNumber>
    </recommendedName>
</protein>
<dbReference type="SUPFAM" id="SSF57850">
    <property type="entry name" value="RING/U-box"/>
    <property type="match status" value="1"/>
</dbReference>
<dbReference type="EC" id="2.3.2.27" evidence="2"/>
<dbReference type="SMART" id="SM00185">
    <property type="entry name" value="ARM"/>
    <property type="match status" value="4"/>
</dbReference>
<dbReference type="InterPro" id="IPR016024">
    <property type="entry name" value="ARM-type_fold"/>
</dbReference>
<dbReference type="InterPro" id="IPR000225">
    <property type="entry name" value="Armadillo"/>
</dbReference>
<dbReference type="GO" id="GO:0061630">
    <property type="term" value="F:ubiquitin protein ligase activity"/>
    <property type="evidence" value="ECO:0007669"/>
    <property type="project" value="UniProtKB-EC"/>
</dbReference>
<proteinExistence type="predicted"/>
<accession>A0A0M0JR32</accession>
<dbReference type="Gene3D" id="3.30.40.10">
    <property type="entry name" value="Zinc/RING finger domain, C3HC4 (zinc finger)"/>
    <property type="match status" value="1"/>
</dbReference>
<feature type="repeat" description="ARM" evidence="3">
    <location>
        <begin position="534"/>
        <end position="577"/>
    </location>
</feature>
<evidence type="ECO:0000256" key="2">
    <source>
        <dbReference type="ARBA" id="ARBA00012483"/>
    </source>
</evidence>
<reference evidence="7" key="1">
    <citation type="journal article" date="2015" name="PLoS Genet.">
        <title>Genome Sequence and Transcriptome Analyses of Chrysochromulina tobin: Metabolic Tools for Enhanced Algal Fitness in the Prominent Order Prymnesiales (Haptophyceae).</title>
        <authorList>
            <person name="Hovde B.T."/>
            <person name="Deodato C.R."/>
            <person name="Hunsperger H.M."/>
            <person name="Ryken S.A."/>
            <person name="Yost W."/>
            <person name="Jha R.K."/>
            <person name="Patterson J."/>
            <person name="Monnat R.J. Jr."/>
            <person name="Barlow S.B."/>
            <person name="Starkenburg S.R."/>
            <person name="Cattolico R.A."/>
        </authorList>
    </citation>
    <scope>NUCLEOTIDE SEQUENCE</scope>
    <source>
        <strain evidence="7">CCMP291</strain>
    </source>
</reference>
<organism evidence="6 7">
    <name type="scientific">Chrysochromulina tobinii</name>
    <dbReference type="NCBI Taxonomy" id="1460289"/>
    <lineage>
        <taxon>Eukaryota</taxon>
        <taxon>Haptista</taxon>
        <taxon>Haptophyta</taxon>
        <taxon>Prymnesiophyceae</taxon>
        <taxon>Prymnesiales</taxon>
        <taxon>Chrysochromulinaceae</taxon>
        <taxon>Chrysochromulina</taxon>
    </lineage>
</organism>
<dbReference type="AlphaFoldDB" id="A0A0M0JR32"/>
<feature type="region of interest" description="Disordered" evidence="4">
    <location>
        <begin position="825"/>
        <end position="868"/>
    </location>
</feature>
<comment type="caution">
    <text evidence="6">The sequence shown here is derived from an EMBL/GenBank/DDBJ whole genome shotgun (WGS) entry which is preliminary data.</text>
</comment>
<feature type="repeat" description="ARM" evidence="3">
    <location>
        <begin position="448"/>
        <end position="491"/>
    </location>
</feature>
<dbReference type="PANTHER" id="PTHR23315:SF7">
    <property type="entry name" value="U-BOX DOMAIN-CONTAINING PROTEIN 4"/>
    <property type="match status" value="1"/>
</dbReference>
<name>A0A0M0JR32_9EUKA</name>
<dbReference type="InterPro" id="IPR011989">
    <property type="entry name" value="ARM-like"/>
</dbReference>